<dbReference type="Proteomes" id="UP000265566">
    <property type="component" value="Chromosome 7"/>
</dbReference>
<dbReference type="PANTHER" id="PTHR31900">
    <property type="entry name" value="F-BOX/RNI SUPERFAMILY PROTEIN-RELATED"/>
    <property type="match status" value="1"/>
</dbReference>
<sequence length="207" mass="24082">MKVKLCVIKALLANCEKLESLSLFKCWNSDDGFILKEEYSGLKKYFSVIYTQARRKKLYRKMRVKHLIMKTALHKFEFMGISFMLKSCPDLERLTIEIVDKINLLDYDPIYNVIPERNWKGPGNDFKCVKFDLKEIEINGFKGTENEFTIINYFLMHGKALRKVSINLLIDDVEGVDADALYVAARCEVEELLSSLPKTDFNLLVNF</sequence>
<evidence type="ECO:0000259" key="1">
    <source>
        <dbReference type="Pfam" id="PF08387"/>
    </source>
</evidence>
<reference evidence="2" key="1">
    <citation type="journal article" date="2018" name="Nat. Plants">
        <title>Whole-genome landscape of Medicago truncatula symbiotic genes.</title>
        <authorList>
            <person name="Pecrix Y."/>
            <person name="Gamas P."/>
            <person name="Carrere S."/>
        </authorList>
    </citation>
    <scope>NUCLEOTIDE SEQUENCE</scope>
    <source>
        <tissue evidence="2">Leaves</tissue>
    </source>
</reference>
<organism evidence="2">
    <name type="scientific">Medicago truncatula</name>
    <name type="common">Barrel medic</name>
    <name type="synonym">Medicago tribuloides</name>
    <dbReference type="NCBI Taxonomy" id="3880"/>
    <lineage>
        <taxon>Eukaryota</taxon>
        <taxon>Viridiplantae</taxon>
        <taxon>Streptophyta</taxon>
        <taxon>Embryophyta</taxon>
        <taxon>Tracheophyta</taxon>
        <taxon>Spermatophyta</taxon>
        <taxon>Magnoliopsida</taxon>
        <taxon>eudicotyledons</taxon>
        <taxon>Gunneridae</taxon>
        <taxon>Pentapetalae</taxon>
        <taxon>rosids</taxon>
        <taxon>fabids</taxon>
        <taxon>Fabales</taxon>
        <taxon>Fabaceae</taxon>
        <taxon>Papilionoideae</taxon>
        <taxon>50 kb inversion clade</taxon>
        <taxon>NPAAA clade</taxon>
        <taxon>Hologalegina</taxon>
        <taxon>IRL clade</taxon>
        <taxon>Trifolieae</taxon>
        <taxon>Medicago</taxon>
    </lineage>
</organism>
<dbReference type="PANTHER" id="PTHR31900:SF34">
    <property type="entry name" value="EMB|CAB62440.1-RELATED"/>
    <property type="match status" value="1"/>
</dbReference>
<dbReference type="AlphaFoldDB" id="A0A396GVE0"/>
<feature type="domain" description="FBD" evidence="1">
    <location>
        <begin position="126"/>
        <end position="166"/>
    </location>
</feature>
<accession>A0A396GVE0</accession>
<comment type="caution">
    <text evidence="2">The sequence shown here is derived from an EMBL/GenBank/DDBJ whole genome shotgun (WGS) entry which is preliminary data.</text>
</comment>
<name>A0A396GVE0_MEDTR</name>
<dbReference type="EMBL" id="PSQE01000007">
    <property type="protein sequence ID" value="RHN45000.1"/>
    <property type="molecule type" value="Genomic_DNA"/>
</dbReference>
<dbReference type="InterPro" id="IPR006566">
    <property type="entry name" value="FBD"/>
</dbReference>
<dbReference type="Pfam" id="PF08387">
    <property type="entry name" value="FBD"/>
    <property type="match status" value="1"/>
</dbReference>
<proteinExistence type="predicted"/>
<dbReference type="Gramene" id="rna39193">
    <property type="protein sequence ID" value="RHN45000.1"/>
    <property type="gene ID" value="gene39193"/>
</dbReference>
<evidence type="ECO:0000313" key="2">
    <source>
        <dbReference type="EMBL" id="RHN45000.1"/>
    </source>
</evidence>
<protein>
    <submittedName>
        <fullName evidence="2">Putative FBD domain-containing protein</fullName>
    </submittedName>
</protein>
<gene>
    <name evidence="2" type="ORF">MtrunA17_Chr7g0225521</name>
</gene>
<dbReference type="InterPro" id="IPR050232">
    <property type="entry name" value="FBL13/AtMIF1-like"/>
</dbReference>